<sequence>MDPDKEPDCSQDVDTSTDLSYNNTRKFSMTIIDKEKPFKMYTEERKDSSDDEVQLVKEVPDVLKKREVFLLNIAWFGLSLMFLLLSVEVVPAQIQSLVGPAVKGRWLGGMVAVGAALTFFTSPIIGMQSDRSRFRVGKRRPVMLIGTIGLCIGLIGMALSAPEIDMHTSSNGKVTKNSSGTCVTDLVAQRCRPFWNRSDHNPLQAIQAEQHPVSIIDTKLVDGFEVTRKETQGSIAMYIIFYLIVTTAFASIAVPYNALIADKSHPSQRGLNSGVMAAMILLGNVSGALVGTTFTQVGVLGSYAISIVTVIVTLLITVCTIAETPGKPNVEPIGCLMLFCGFWQPLKEHDFRWVFITRFLMQQGVSTVTGFLEYWLNDMIYLPNCWTAATSVAVMLLPLLFAAAMSSIVVGFISDRCGRRKPFVIAAALLMSGSITGLTFIEGHLAYYFAVGMAFLFGIGFGSFQSVDFALVMDVLPEEKEKAKDIAVWHQALILPNALATPVGGLILDFFESVKCEIGLGYIVLFVVTAVYFLVSGIFVLNIRRAR</sequence>
<proteinExistence type="predicted"/>
<gene>
    <name evidence="4" type="ORF">ACJMK2_034651</name>
</gene>
<accession>A0ABD3WSC7</accession>
<evidence type="ECO:0000313" key="5">
    <source>
        <dbReference type="Proteomes" id="UP001634394"/>
    </source>
</evidence>
<dbReference type="SUPFAM" id="SSF103473">
    <property type="entry name" value="MFS general substrate transporter"/>
    <property type="match status" value="1"/>
</dbReference>
<feature type="transmembrane region" description="Helical" evidence="2">
    <location>
        <begin position="271"/>
        <end position="294"/>
    </location>
</feature>
<dbReference type="InterPro" id="IPR036259">
    <property type="entry name" value="MFS_trans_sf"/>
</dbReference>
<feature type="transmembrane region" description="Helical" evidence="2">
    <location>
        <begin position="141"/>
        <end position="161"/>
    </location>
</feature>
<dbReference type="PANTHER" id="PTHR23528:SF1">
    <property type="entry name" value="MAJOR FACILITATOR SUPERFAMILY (MFS) PROFILE DOMAIN-CONTAINING PROTEIN"/>
    <property type="match status" value="1"/>
</dbReference>
<dbReference type="AlphaFoldDB" id="A0ABD3WSC7"/>
<feature type="transmembrane region" description="Helical" evidence="2">
    <location>
        <begin position="447"/>
        <end position="476"/>
    </location>
</feature>
<feature type="transmembrane region" description="Helical" evidence="2">
    <location>
        <begin position="488"/>
        <end position="508"/>
    </location>
</feature>
<dbReference type="PANTHER" id="PTHR23528">
    <property type="match status" value="1"/>
</dbReference>
<feature type="transmembrane region" description="Helical" evidence="2">
    <location>
        <begin position="353"/>
        <end position="376"/>
    </location>
</feature>
<reference evidence="4 5" key="1">
    <citation type="submission" date="2024-11" db="EMBL/GenBank/DDBJ databases">
        <title>Chromosome-level genome assembly of the freshwater bivalve Anodonta woodiana.</title>
        <authorList>
            <person name="Chen X."/>
        </authorList>
    </citation>
    <scope>NUCLEOTIDE SEQUENCE [LARGE SCALE GENOMIC DNA]</scope>
    <source>
        <strain evidence="4">MN2024</strain>
        <tissue evidence="4">Gills</tissue>
    </source>
</reference>
<dbReference type="EMBL" id="JBJQND010000005">
    <property type="protein sequence ID" value="KAL3876869.1"/>
    <property type="molecule type" value="Genomic_DNA"/>
</dbReference>
<comment type="caution">
    <text evidence="4">The sequence shown here is derived from an EMBL/GenBank/DDBJ whole genome shotgun (WGS) entry which is preliminary data.</text>
</comment>
<comment type="subcellular location">
    <subcellularLocation>
        <location evidence="1">Membrane</location>
        <topology evidence="1">Multi-pass membrane protein</topology>
    </subcellularLocation>
</comment>
<feature type="transmembrane region" description="Helical" evidence="2">
    <location>
        <begin position="68"/>
        <end position="87"/>
    </location>
</feature>
<evidence type="ECO:0000256" key="1">
    <source>
        <dbReference type="ARBA" id="ARBA00004141"/>
    </source>
</evidence>
<feature type="transmembrane region" description="Helical" evidence="2">
    <location>
        <begin position="423"/>
        <end position="441"/>
    </location>
</feature>
<dbReference type="Pfam" id="PF13347">
    <property type="entry name" value="MFS_2"/>
    <property type="match status" value="1"/>
</dbReference>
<dbReference type="Gene3D" id="1.20.1250.20">
    <property type="entry name" value="MFS general substrate transporter like domains"/>
    <property type="match status" value="2"/>
</dbReference>
<dbReference type="Pfam" id="PF07690">
    <property type="entry name" value="MFS_1"/>
    <property type="match status" value="1"/>
</dbReference>
<protein>
    <recommendedName>
        <fullName evidence="3">Major facilitator superfamily (MFS) profile domain-containing protein</fullName>
    </recommendedName>
</protein>
<keyword evidence="2" id="KW-0812">Transmembrane</keyword>
<feature type="transmembrane region" description="Helical" evidence="2">
    <location>
        <begin position="235"/>
        <end position="259"/>
    </location>
</feature>
<feature type="transmembrane region" description="Helical" evidence="2">
    <location>
        <begin position="520"/>
        <end position="541"/>
    </location>
</feature>
<name>A0ABD3WSC7_SINWO</name>
<evidence type="ECO:0000259" key="3">
    <source>
        <dbReference type="PROSITE" id="PS50850"/>
    </source>
</evidence>
<organism evidence="4 5">
    <name type="scientific">Sinanodonta woodiana</name>
    <name type="common">Chinese pond mussel</name>
    <name type="synonym">Anodonta woodiana</name>
    <dbReference type="NCBI Taxonomy" id="1069815"/>
    <lineage>
        <taxon>Eukaryota</taxon>
        <taxon>Metazoa</taxon>
        <taxon>Spiralia</taxon>
        <taxon>Lophotrochozoa</taxon>
        <taxon>Mollusca</taxon>
        <taxon>Bivalvia</taxon>
        <taxon>Autobranchia</taxon>
        <taxon>Heteroconchia</taxon>
        <taxon>Palaeoheterodonta</taxon>
        <taxon>Unionida</taxon>
        <taxon>Unionoidea</taxon>
        <taxon>Unionidae</taxon>
        <taxon>Unioninae</taxon>
        <taxon>Sinanodonta</taxon>
    </lineage>
</organism>
<dbReference type="InterPro" id="IPR020846">
    <property type="entry name" value="MFS_dom"/>
</dbReference>
<feature type="transmembrane region" description="Helical" evidence="2">
    <location>
        <begin position="107"/>
        <end position="129"/>
    </location>
</feature>
<feature type="transmembrane region" description="Helical" evidence="2">
    <location>
        <begin position="300"/>
        <end position="322"/>
    </location>
</feature>
<evidence type="ECO:0000313" key="4">
    <source>
        <dbReference type="EMBL" id="KAL3876869.1"/>
    </source>
</evidence>
<dbReference type="GO" id="GO:0016020">
    <property type="term" value="C:membrane"/>
    <property type="evidence" value="ECO:0007669"/>
    <property type="project" value="UniProtKB-SubCell"/>
</dbReference>
<keyword evidence="5" id="KW-1185">Reference proteome</keyword>
<keyword evidence="2" id="KW-1133">Transmembrane helix</keyword>
<dbReference type="Proteomes" id="UP001634394">
    <property type="component" value="Unassembled WGS sequence"/>
</dbReference>
<feature type="transmembrane region" description="Helical" evidence="2">
    <location>
        <begin position="388"/>
        <end position="411"/>
    </location>
</feature>
<evidence type="ECO:0000256" key="2">
    <source>
        <dbReference type="SAM" id="Phobius"/>
    </source>
</evidence>
<feature type="domain" description="Major facilitator superfamily (MFS) profile" evidence="3">
    <location>
        <begin position="350"/>
        <end position="547"/>
    </location>
</feature>
<dbReference type="PROSITE" id="PS50850">
    <property type="entry name" value="MFS"/>
    <property type="match status" value="1"/>
</dbReference>
<keyword evidence="2" id="KW-0472">Membrane</keyword>
<dbReference type="InterPro" id="IPR011701">
    <property type="entry name" value="MFS"/>
</dbReference>